<protein>
    <recommendedName>
        <fullName evidence="4">Thiosulfate dehydrogenase [quinone] large subunit</fullName>
    </recommendedName>
</protein>
<keyword evidence="1" id="KW-1133">Transmembrane helix</keyword>
<gene>
    <name evidence="2" type="ORF">GCM10025864_16310</name>
</gene>
<keyword evidence="3" id="KW-1185">Reference proteome</keyword>
<evidence type="ECO:0008006" key="4">
    <source>
        <dbReference type="Google" id="ProtNLM"/>
    </source>
</evidence>
<name>A0ABQ6I0A1_9MICO</name>
<feature type="transmembrane region" description="Helical" evidence="1">
    <location>
        <begin position="119"/>
        <end position="138"/>
    </location>
</feature>
<evidence type="ECO:0000313" key="3">
    <source>
        <dbReference type="Proteomes" id="UP001157091"/>
    </source>
</evidence>
<accession>A0ABQ6I0A1</accession>
<dbReference type="RefSeq" id="WP_284292782.1">
    <property type="nucleotide sequence ID" value="NZ_BSUK01000001.1"/>
</dbReference>
<reference evidence="3" key="1">
    <citation type="journal article" date="2019" name="Int. J. Syst. Evol. Microbiol.">
        <title>The Global Catalogue of Microorganisms (GCM) 10K type strain sequencing project: providing services to taxonomists for standard genome sequencing and annotation.</title>
        <authorList>
            <consortium name="The Broad Institute Genomics Platform"/>
            <consortium name="The Broad Institute Genome Sequencing Center for Infectious Disease"/>
            <person name="Wu L."/>
            <person name="Ma J."/>
        </authorList>
    </citation>
    <scope>NUCLEOTIDE SEQUENCE [LARGE SCALE GENOMIC DNA]</scope>
    <source>
        <strain evidence="3">NBRC 106348</strain>
    </source>
</reference>
<dbReference type="EMBL" id="BSUK01000001">
    <property type="protein sequence ID" value="GMA23872.1"/>
    <property type="molecule type" value="Genomic_DNA"/>
</dbReference>
<feature type="transmembrane region" description="Helical" evidence="1">
    <location>
        <begin position="30"/>
        <end position="48"/>
    </location>
</feature>
<feature type="transmembrane region" description="Helical" evidence="1">
    <location>
        <begin position="94"/>
        <end position="112"/>
    </location>
</feature>
<keyword evidence="1" id="KW-0812">Transmembrane</keyword>
<proteinExistence type="predicted"/>
<feature type="transmembrane region" description="Helical" evidence="1">
    <location>
        <begin position="150"/>
        <end position="171"/>
    </location>
</feature>
<sequence length="184" mass="19743">MSTLERSHTLPSMGAWKTPLVAVANTPTRVVLALTRVVLGFYFLWAFLDKTFGLHFSTPTAKAWIRGGSPTTGYLKGVAGPFKGVFNSIAGNTAVDWLFMIGLLGIGVALILGVGMRIAAVSSLAMLTFMYLASLPLTTNPVIDDHVIEALGILVVVLVGAGDAYGLGTWWKGTKMVQRFRWLA</sequence>
<evidence type="ECO:0000256" key="1">
    <source>
        <dbReference type="SAM" id="Phobius"/>
    </source>
</evidence>
<organism evidence="2 3">
    <name type="scientific">Luteimicrobium album</name>
    <dbReference type="NCBI Taxonomy" id="1054550"/>
    <lineage>
        <taxon>Bacteria</taxon>
        <taxon>Bacillati</taxon>
        <taxon>Actinomycetota</taxon>
        <taxon>Actinomycetes</taxon>
        <taxon>Micrococcales</taxon>
        <taxon>Luteimicrobium</taxon>
    </lineage>
</organism>
<dbReference type="Proteomes" id="UP001157091">
    <property type="component" value="Unassembled WGS sequence"/>
</dbReference>
<comment type="caution">
    <text evidence="2">The sequence shown here is derived from an EMBL/GenBank/DDBJ whole genome shotgun (WGS) entry which is preliminary data.</text>
</comment>
<keyword evidence="1" id="KW-0472">Membrane</keyword>
<evidence type="ECO:0000313" key="2">
    <source>
        <dbReference type="EMBL" id="GMA23872.1"/>
    </source>
</evidence>